<accession>A0A645HEP0</accession>
<organism evidence="1">
    <name type="scientific">bioreactor metagenome</name>
    <dbReference type="NCBI Taxonomy" id="1076179"/>
    <lineage>
        <taxon>unclassified sequences</taxon>
        <taxon>metagenomes</taxon>
        <taxon>ecological metagenomes</taxon>
    </lineage>
</organism>
<sequence>MGDHLRHQALALAGGIHRQAAQRIAVEGAGGDQLFILIEPCRVVQVRVKGQPFPVEQFAHILQAALVPGGNACDLRHAAPPPAFF</sequence>
<dbReference type="EMBL" id="VSSQ01091472">
    <property type="protein sequence ID" value="MPN37016.1"/>
    <property type="molecule type" value="Genomic_DNA"/>
</dbReference>
<name>A0A645HEP0_9ZZZZ</name>
<protein>
    <submittedName>
        <fullName evidence="1">Uncharacterized protein</fullName>
    </submittedName>
</protein>
<gene>
    <name evidence="1" type="ORF">SDC9_184528</name>
</gene>
<proteinExistence type="predicted"/>
<reference evidence="1" key="1">
    <citation type="submission" date="2019-08" db="EMBL/GenBank/DDBJ databases">
        <authorList>
            <person name="Kucharzyk K."/>
            <person name="Murdoch R.W."/>
            <person name="Higgins S."/>
            <person name="Loffler F."/>
        </authorList>
    </citation>
    <scope>NUCLEOTIDE SEQUENCE</scope>
</reference>
<evidence type="ECO:0000313" key="1">
    <source>
        <dbReference type="EMBL" id="MPN37016.1"/>
    </source>
</evidence>
<dbReference type="AlphaFoldDB" id="A0A645HEP0"/>
<comment type="caution">
    <text evidence="1">The sequence shown here is derived from an EMBL/GenBank/DDBJ whole genome shotgun (WGS) entry which is preliminary data.</text>
</comment>